<name>A0A0P8AG67_9EURY</name>
<feature type="transmembrane region" description="Helical" evidence="1">
    <location>
        <begin position="162"/>
        <end position="186"/>
    </location>
</feature>
<keyword evidence="1" id="KW-0472">Membrane</keyword>
<accession>A0A0P8AG67</accession>
<organism evidence="2 3">
    <name type="scientific">Candidatus Methanoperedens nitratireducens</name>
    <dbReference type="NCBI Taxonomy" id="1392998"/>
    <lineage>
        <taxon>Archaea</taxon>
        <taxon>Methanobacteriati</taxon>
        <taxon>Methanobacteriota</taxon>
        <taxon>Stenosarchaea group</taxon>
        <taxon>Methanomicrobia</taxon>
        <taxon>Methanosarcinales</taxon>
        <taxon>ANME-2 cluster</taxon>
        <taxon>Candidatus Methanoperedentaceae</taxon>
        <taxon>Candidatus Methanoperedens</taxon>
    </lineage>
</organism>
<reference evidence="2 3" key="1">
    <citation type="submission" date="2015-09" db="EMBL/GenBank/DDBJ databases">
        <title>A metagenomics-based metabolic model of nitrate-dependent anaerobic oxidation of methane by Methanoperedens-like archaea.</title>
        <authorList>
            <person name="Arshad A."/>
            <person name="Speth D.R."/>
            <person name="De Graaf R.M."/>
            <person name="Op Den Camp H.J."/>
            <person name="Jetten M.S."/>
            <person name="Welte C.U."/>
        </authorList>
    </citation>
    <scope>NUCLEOTIDE SEQUENCE [LARGE SCALE GENOMIC DNA]</scope>
</reference>
<dbReference type="EMBL" id="LKCM01000155">
    <property type="protein sequence ID" value="KPQ43335.1"/>
    <property type="molecule type" value="Genomic_DNA"/>
</dbReference>
<evidence type="ECO:0000313" key="2">
    <source>
        <dbReference type="EMBL" id="KPQ43335.1"/>
    </source>
</evidence>
<feature type="transmembrane region" description="Helical" evidence="1">
    <location>
        <begin position="17"/>
        <end position="41"/>
    </location>
</feature>
<gene>
    <name evidence="2" type="ORF">MPEBLZ_02093</name>
</gene>
<evidence type="ECO:0000313" key="3">
    <source>
        <dbReference type="Proteomes" id="UP000050360"/>
    </source>
</evidence>
<feature type="transmembrane region" description="Helical" evidence="1">
    <location>
        <begin position="84"/>
        <end position="104"/>
    </location>
</feature>
<keyword evidence="1" id="KW-0812">Transmembrane</keyword>
<feature type="transmembrane region" description="Helical" evidence="1">
    <location>
        <begin position="249"/>
        <end position="268"/>
    </location>
</feature>
<proteinExistence type="predicted"/>
<dbReference type="AlphaFoldDB" id="A0A0P8AG67"/>
<comment type="caution">
    <text evidence="2">The sequence shown here is derived from an EMBL/GenBank/DDBJ whole genome shotgun (WGS) entry which is preliminary data.</text>
</comment>
<dbReference type="InterPro" id="IPR008910">
    <property type="entry name" value="MSC_TM_helix"/>
</dbReference>
<keyword evidence="1" id="KW-1133">Transmembrane helix</keyword>
<dbReference type="PATRIC" id="fig|1719120.3.peg.2291"/>
<feature type="transmembrane region" description="Helical" evidence="1">
    <location>
        <begin position="274"/>
        <end position="294"/>
    </location>
</feature>
<feature type="transmembrane region" description="Helical" evidence="1">
    <location>
        <begin position="110"/>
        <end position="135"/>
    </location>
</feature>
<sequence length="306" mass="33697">MVDSKILDSLYKLADQFIAFIPTLVAVIVLIIVGWILGTFIGKIGAKILDKIGLDNLIDKTSLGGIIRKAGMSTVGFFESTIKLFIYIIFAAIILDILKIQIITDFVTQVISYIPLIITALIVLIIGLIIVDFLADVIRKTLVAMGVDDKIMKSSMGEPLKASGTSVSGILSGIVKLFGYLIFILAAVEILRFRFLTEFLVNVLNYIPNLFTGVLILIIGFLAIDIIMDYMQATMKGMNVEGSEMFVPLMRGFLFLVLIVLAFDTMLIKTNIFYIFLGPIAWGVAIVVAFKYGVKDAIVAYAKEKK</sequence>
<feature type="transmembrane region" description="Helical" evidence="1">
    <location>
        <begin position="206"/>
        <end position="228"/>
    </location>
</feature>
<evidence type="ECO:0000256" key="1">
    <source>
        <dbReference type="SAM" id="Phobius"/>
    </source>
</evidence>
<dbReference type="Pfam" id="PF05552">
    <property type="entry name" value="MS_channel_1st_1"/>
    <property type="match status" value="3"/>
</dbReference>
<protein>
    <submittedName>
        <fullName evidence="2">Uncharacterized protein</fullName>
    </submittedName>
</protein>
<dbReference type="Proteomes" id="UP000050360">
    <property type="component" value="Unassembled WGS sequence"/>
</dbReference>